<keyword evidence="5" id="KW-0173">Coenzyme A biosynthesis</keyword>
<keyword evidence="4" id="KW-0460">Magnesium</keyword>
<dbReference type="Gene3D" id="3.40.50.620">
    <property type="entry name" value="HUPs"/>
    <property type="match status" value="1"/>
</dbReference>
<dbReference type="NCBIfam" id="TIGR00125">
    <property type="entry name" value="cyt_tran_rel"/>
    <property type="match status" value="1"/>
</dbReference>
<sequence>MQDAASLHARRVAQLAATLAARIPLQYLRDPLSLDHIAARWCERQRVWHGPEHLLALLDEIDTLPAGVDRDILLLVALYHDAIYDPRAANNEEASAALLLAHAVEPQDTIIVQAAEIIVASKWSQPPTTPLAQRFFAMDARQLGDECPLQERLAYERAIFCEYQWADWTTYRTKRREFLQGWARMFPQHQRGVAECYELLAGLRPRVAVYPGSFAPFHLGHLSILRQAESVFDKVIIAVGVNRQKSGAVETAQARSMELQARLRYHEVASFTGLLTSFVEQMEVPGHRGARCSRRHGSRGRAALRPFPQRAARRNRRSLDQLRSGIPTS</sequence>
<evidence type="ECO:0000256" key="4">
    <source>
        <dbReference type="ARBA" id="ARBA00022842"/>
    </source>
</evidence>
<dbReference type="GO" id="GO:0015937">
    <property type="term" value="P:coenzyme A biosynthetic process"/>
    <property type="evidence" value="ECO:0007669"/>
    <property type="project" value="UniProtKB-KW"/>
</dbReference>
<dbReference type="SUPFAM" id="SSF109604">
    <property type="entry name" value="HD-domain/PDEase-like"/>
    <property type="match status" value="1"/>
</dbReference>
<protein>
    <recommendedName>
        <fullName evidence="2">Phosphopantetheine adenylyltransferase</fullName>
        <ecNumber evidence="1">2.7.7.3</ecNumber>
    </recommendedName>
</protein>
<dbReference type="InterPro" id="IPR001980">
    <property type="entry name" value="PPAT"/>
</dbReference>
<evidence type="ECO:0000256" key="2">
    <source>
        <dbReference type="ARBA" id="ARBA00013868"/>
    </source>
</evidence>
<dbReference type="Pfam" id="PF01467">
    <property type="entry name" value="CTP_transf_like"/>
    <property type="match status" value="1"/>
</dbReference>
<keyword evidence="3" id="KW-0963">Cytoplasm</keyword>
<accession>B4CZ82</accession>
<dbReference type="InterPro" id="IPR004821">
    <property type="entry name" value="Cyt_trans-like"/>
</dbReference>
<evidence type="ECO:0000313" key="8">
    <source>
        <dbReference type="EMBL" id="EDY20773.1"/>
    </source>
</evidence>
<dbReference type="EC" id="2.7.7.3" evidence="1"/>
<reference evidence="8 9" key="1">
    <citation type="journal article" date="2011" name="J. Bacteriol.">
        <title>Genome sequence of Chthoniobacter flavus Ellin428, an aerobic heterotrophic soil bacterium.</title>
        <authorList>
            <person name="Kant R."/>
            <person name="van Passel M.W."/>
            <person name="Palva A."/>
            <person name="Lucas S."/>
            <person name="Lapidus A."/>
            <person name="Glavina Del Rio T."/>
            <person name="Dalin E."/>
            <person name="Tice H."/>
            <person name="Bruce D."/>
            <person name="Goodwin L."/>
            <person name="Pitluck S."/>
            <person name="Larimer F.W."/>
            <person name="Land M.L."/>
            <person name="Hauser L."/>
            <person name="Sangwan P."/>
            <person name="de Vos W.M."/>
            <person name="Janssen P.H."/>
            <person name="Smidt H."/>
        </authorList>
    </citation>
    <scope>NUCLEOTIDE SEQUENCE [LARGE SCALE GENOMIC DNA]</scope>
    <source>
        <strain evidence="8 9">Ellin428</strain>
    </source>
</reference>
<dbReference type="AlphaFoldDB" id="B4CZ82"/>
<dbReference type="PANTHER" id="PTHR21174">
    <property type="match status" value="1"/>
</dbReference>
<dbReference type="GO" id="GO:0004595">
    <property type="term" value="F:pantetheine-phosphate adenylyltransferase activity"/>
    <property type="evidence" value="ECO:0007669"/>
    <property type="project" value="UniProtKB-EC"/>
</dbReference>
<organism evidence="8 9">
    <name type="scientific">Chthoniobacter flavus Ellin428</name>
    <dbReference type="NCBI Taxonomy" id="497964"/>
    <lineage>
        <taxon>Bacteria</taxon>
        <taxon>Pseudomonadati</taxon>
        <taxon>Verrucomicrobiota</taxon>
        <taxon>Spartobacteria</taxon>
        <taxon>Chthoniobacterales</taxon>
        <taxon>Chthoniobacteraceae</taxon>
        <taxon>Chthoniobacter</taxon>
    </lineage>
</organism>
<dbReference type="InParanoid" id="B4CZ82"/>
<dbReference type="InterPro" id="IPR009218">
    <property type="entry name" value="HD_phosphohydro"/>
</dbReference>
<name>B4CZ82_9BACT</name>
<evidence type="ECO:0000256" key="6">
    <source>
        <dbReference type="ARBA" id="ARBA00029346"/>
    </source>
</evidence>
<dbReference type="InterPro" id="IPR014729">
    <property type="entry name" value="Rossmann-like_a/b/a_fold"/>
</dbReference>
<feature type="domain" description="Cytidyltransferase-like" evidence="7">
    <location>
        <begin position="209"/>
        <end position="259"/>
    </location>
</feature>
<keyword evidence="8" id="KW-0808">Transferase</keyword>
<evidence type="ECO:0000313" key="9">
    <source>
        <dbReference type="Proteomes" id="UP000005824"/>
    </source>
</evidence>
<proteinExistence type="predicted"/>
<dbReference type="eggNOG" id="COG4339">
    <property type="taxonomic scope" value="Bacteria"/>
</dbReference>
<dbReference type="PANTHER" id="PTHR21174:SF0">
    <property type="entry name" value="HD PHOSPHOHYDROLASE FAMILY PROTEIN-RELATED"/>
    <property type="match status" value="1"/>
</dbReference>
<dbReference type="EMBL" id="ABVL01000004">
    <property type="protein sequence ID" value="EDY20773.1"/>
    <property type="molecule type" value="Genomic_DNA"/>
</dbReference>
<keyword evidence="9" id="KW-1185">Reference proteome</keyword>
<dbReference type="STRING" id="497964.CfE428DRAFT_1970"/>
<comment type="catalytic activity">
    <reaction evidence="6">
        <text>(R)-4'-phosphopantetheine + ATP + H(+) = 3'-dephospho-CoA + diphosphate</text>
        <dbReference type="Rhea" id="RHEA:19801"/>
        <dbReference type="ChEBI" id="CHEBI:15378"/>
        <dbReference type="ChEBI" id="CHEBI:30616"/>
        <dbReference type="ChEBI" id="CHEBI:33019"/>
        <dbReference type="ChEBI" id="CHEBI:57328"/>
        <dbReference type="ChEBI" id="CHEBI:61723"/>
        <dbReference type="EC" id="2.7.7.3"/>
    </reaction>
</comment>
<evidence type="ECO:0000259" key="7">
    <source>
        <dbReference type="Pfam" id="PF01467"/>
    </source>
</evidence>
<dbReference type="PRINTS" id="PR01020">
    <property type="entry name" value="LPSBIOSNTHSS"/>
</dbReference>
<dbReference type="Proteomes" id="UP000005824">
    <property type="component" value="Unassembled WGS sequence"/>
</dbReference>
<dbReference type="eggNOG" id="COG0669">
    <property type="taxonomic scope" value="Bacteria"/>
</dbReference>
<evidence type="ECO:0000256" key="1">
    <source>
        <dbReference type="ARBA" id="ARBA00012392"/>
    </source>
</evidence>
<dbReference type="SUPFAM" id="SSF52374">
    <property type="entry name" value="Nucleotidylyl transferase"/>
    <property type="match status" value="1"/>
</dbReference>
<evidence type="ECO:0000256" key="3">
    <source>
        <dbReference type="ARBA" id="ARBA00022490"/>
    </source>
</evidence>
<evidence type="ECO:0000256" key="5">
    <source>
        <dbReference type="ARBA" id="ARBA00022993"/>
    </source>
</evidence>
<comment type="caution">
    <text evidence="8">The sequence shown here is derived from an EMBL/GenBank/DDBJ whole genome shotgun (WGS) entry which is preliminary data.</text>
</comment>
<gene>
    <name evidence="8" type="ORF">CfE428DRAFT_1970</name>
</gene>
<dbReference type="RefSeq" id="WP_006979295.1">
    <property type="nucleotide sequence ID" value="NZ_ABVL01000004.1"/>
</dbReference>